<dbReference type="SMART" id="SM00612">
    <property type="entry name" value="Kelch"/>
    <property type="match status" value="2"/>
</dbReference>
<dbReference type="InterPro" id="IPR006652">
    <property type="entry name" value="Kelch_1"/>
</dbReference>
<keyword evidence="2" id="KW-1185">Reference proteome</keyword>
<comment type="caution">
    <text evidence="1">The sequence shown here is derived from an EMBL/GenBank/DDBJ whole genome shotgun (WGS) entry which is preliminary data.</text>
</comment>
<name>A0AAE1S752_9SOLA</name>
<evidence type="ECO:0000313" key="2">
    <source>
        <dbReference type="Proteomes" id="UP001291623"/>
    </source>
</evidence>
<dbReference type="Proteomes" id="UP001291623">
    <property type="component" value="Unassembled WGS sequence"/>
</dbReference>
<dbReference type="PANTHER" id="PTHR47365">
    <property type="entry name" value="PLANT PROTEIN, PUTATIVE-RELATED"/>
    <property type="match status" value="1"/>
</dbReference>
<dbReference type="Pfam" id="PF01344">
    <property type="entry name" value="Kelch_1"/>
    <property type="match status" value="2"/>
</dbReference>
<dbReference type="Gene3D" id="2.120.10.80">
    <property type="entry name" value="Kelch-type beta propeller"/>
    <property type="match status" value="1"/>
</dbReference>
<dbReference type="AlphaFoldDB" id="A0AAE1S752"/>
<accession>A0AAE1S752</accession>
<dbReference type="SUPFAM" id="SSF117281">
    <property type="entry name" value="Kelch motif"/>
    <property type="match status" value="1"/>
</dbReference>
<proteinExistence type="predicted"/>
<gene>
    <name evidence="1" type="ORF">RND71_015455</name>
</gene>
<sequence>MGSISSQYRSQNPNMSQRNDINCYRVYVSFCRKNCSSPNINLSNWISCYYPSTNSWSTRVTSIPDLLENHVLKDFAMIVIGEAIFVIGGRQCYKDVIGSSETNNAHEIDIEVVPSVLKYNVGTDSWTKCAPLRTPRFSFACMASKDGKIYVAGGQTSLGGAMGTSLAEVYDPVLDEWKPLPSMSTMRYKCAGISWQGKFYVVGGFARRGNTDTHQGPYIMERSSAEVYDPKRDTWNYIARMWDLDVPPNQIVNVDDKLFSSGDCLNAWKGHIESYDGKHNLWNIVDGSSSPISTLDDTEKNWPNLERMFCTMAPIGTKLYFLAGYRIMLGDNYISKTRTEVHVFETATSGNGWRSLIEPIEEQGEKELCSHSCVMKLNS</sequence>
<dbReference type="InterPro" id="IPR015915">
    <property type="entry name" value="Kelch-typ_b-propeller"/>
</dbReference>
<dbReference type="PANTHER" id="PTHR47365:SF3">
    <property type="entry name" value="KELCH REPEAT-CONTAINING F-BOX FAMILY PROTEIN"/>
    <property type="match status" value="1"/>
</dbReference>
<dbReference type="EMBL" id="JAVYJV010000008">
    <property type="protein sequence ID" value="KAK4364097.1"/>
    <property type="molecule type" value="Genomic_DNA"/>
</dbReference>
<protein>
    <submittedName>
        <fullName evidence="1">Uncharacterized protein</fullName>
    </submittedName>
</protein>
<evidence type="ECO:0000313" key="1">
    <source>
        <dbReference type="EMBL" id="KAK4364097.1"/>
    </source>
</evidence>
<organism evidence="1 2">
    <name type="scientific">Anisodus tanguticus</name>
    <dbReference type="NCBI Taxonomy" id="243964"/>
    <lineage>
        <taxon>Eukaryota</taxon>
        <taxon>Viridiplantae</taxon>
        <taxon>Streptophyta</taxon>
        <taxon>Embryophyta</taxon>
        <taxon>Tracheophyta</taxon>
        <taxon>Spermatophyta</taxon>
        <taxon>Magnoliopsida</taxon>
        <taxon>eudicotyledons</taxon>
        <taxon>Gunneridae</taxon>
        <taxon>Pentapetalae</taxon>
        <taxon>asterids</taxon>
        <taxon>lamiids</taxon>
        <taxon>Solanales</taxon>
        <taxon>Solanaceae</taxon>
        <taxon>Solanoideae</taxon>
        <taxon>Hyoscyameae</taxon>
        <taxon>Anisodus</taxon>
    </lineage>
</organism>
<reference evidence="1" key="1">
    <citation type="submission" date="2023-12" db="EMBL/GenBank/DDBJ databases">
        <title>Genome assembly of Anisodus tanguticus.</title>
        <authorList>
            <person name="Wang Y.-J."/>
        </authorList>
    </citation>
    <scope>NUCLEOTIDE SEQUENCE</scope>
    <source>
        <strain evidence="1">KB-2021</strain>
        <tissue evidence="1">Leaf</tissue>
    </source>
</reference>